<evidence type="ECO:0000256" key="1">
    <source>
        <dbReference type="ARBA" id="ARBA00022801"/>
    </source>
</evidence>
<dbReference type="GO" id="GO:0016787">
    <property type="term" value="F:hydrolase activity"/>
    <property type="evidence" value="ECO:0007669"/>
    <property type="project" value="UniProtKB-KW"/>
</dbReference>
<accession>A0A9P9IDA6</accession>
<evidence type="ECO:0000256" key="2">
    <source>
        <dbReference type="SAM" id="MobiDB-lite"/>
    </source>
</evidence>
<name>A0A9P9IDA6_9PLEO</name>
<feature type="region of interest" description="Disordered" evidence="2">
    <location>
        <begin position="76"/>
        <end position="96"/>
    </location>
</feature>
<dbReference type="Pfam" id="PF07859">
    <property type="entry name" value="Abhydrolase_3"/>
    <property type="match status" value="1"/>
</dbReference>
<keyword evidence="1" id="KW-0378">Hydrolase</keyword>
<dbReference type="InterPro" id="IPR029058">
    <property type="entry name" value="AB_hydrolase_fold"/>
</dbReference>
<evidence type="ECO:0000256" key="3">
    <source>
        <dbReference type="SAM" id="Phobius"/>
    </source>
</evidence>
<keyword evidence="3" id="KW-0812">Transmembrane</keyword>
<keyword evidence="3" id="KW-1133">Transmembrane helix</keyword>
<comment type="caution">
    <text evidence="5">The sequence shown here is derived from an EMBL/GenBank/DDBJ whole genome shotgun (WGS) entry which is preliminary data.</text>
</comment>
<feature type="transmembrane region" description="Helical" evidence="3">
    <location>
        <begin position="6"/>
        <end position="30"/>
    </location>
</feature>
<dbReference type="AlphaFoldDB" id="A0A9P9IDA6"/>
<evidence type="ECO:0000313" key="5">
    <source>
        <dbReference type="EMBL" id="KAH7115310.1"/>
    </source>
</evidence>
<dbReference type="OrthoDB" id="408631at2759"/>
<gene>
    <name evidence="5" type="ORF">B0J11DRAFT_594641</name>
</gene>
<sequence length="383" mass="43257">MVFSYIYAKLSILPSLLSPTTTVLFSLIPFRYRWRVLILQPINFLAALISSPTWLFNNRYSVIYIPTRSGRKRCLVYSPHTKPTPSPKPSSNSTPISEPHLRPIHISIHGGAFIGGLLEQDARWNAHLSDRTGAIVVSPEYRIAPRHIFPSAHDDIDDIVSWIIANAESRFKANPHLLTIGGSSAGGTLALSAAQKIHQDLYSSPATKGKKSADLSNVKAFIGFYPVVDFRLPPWKKCVPANFPNDPMKFMMPLYDAYAGPRREDTMEDVRLNPILACRKDLPERVLVVTAGIDILRYELEGFVRRLRGEVAEEGVDRGEGRGLREVEGLLVEKGFHGWMELPKAILEPERLLAFEAAVETILATHRQYGWNWEFYDRREKIL</sequence>
<dbReference type="Proteomes" id="UP000700596">
    <property type="component" value="Unassembled WGS sequence"/>
</dbReference>
<evidence type="ECO:0000259" key="4">
    <source>
        <dbReference type="Pfam" id="PF07859"/>
    </source>
</evidence>
<reference evidence="5" key="1">
    <citation type="journal article" date="2021" name="Nat. Commun.">
        <title>Genetic determinants of endophytism in the Arabidopsis root mycobiome.</title>
        <authorList>
            <person name="Mesny F."/>
            <person name="Miyauchi S."/>
            <person name="Thiergart T."/>
            <person name="Pickel B."/>
            <person name="Atanasova L."/>
            <person name="Karlsson M."/>
            <person name="Huettel B."/>
            <person name="Barry K.W."/>
            <person name="Haridas S."/>
            <person name="Chen C."/>
            <person name="Bauer D."/>
            <person name="Andreopoulos W."/>
            <person name="Pangilinan J."/>
            <person name="LaButti K."/>
            <person name="Riley R."/>
            <person name="Lipzen A."/>
            <person name="Clum A."/>
            <person name="Drula E."/>
            <person name="Henrissat B."/>
            <person name="Kohler A."/>
            <person name="Grigoriev I.V."/>
            <person name="Martin F.M."/>
            <person name="Hacquard S."/>
        </authorList>
    </citation>
    <scope>NUCLEOTIDE SEQUENCE</scope>
    <source>
        <strain evidence="5">MPI-CAGE-CH-0243</strain>
    </source>
</reference>
<dbReference type="PANTHER" id="PTHR48081">
    <property type="entry name" value="AB HYDROLASE SUPERFAMILY PROTEIN C4A8.06C"/>
    <property type="match status" value="1"/>
</dbReference>
<dbReference type="InterPro" id="IPR013094">
    <property type="entry name" value="AB_hydrolase_3"/>
</dbReference>
<feature type="domain" description="Alpha/beta hydrolase fold-3" evidence="4">
    <location>
        <begin position="107"/>
        <end position="310"/>
    </location>
</feature>
<dbReference type="SUPFAM" id="SSF53474">
    <property type="entry name" value="alpha/beta-Hydrolases"/>
    <property type="match status" value="1"/>
</dbReference>
<dbReference type="Gene3D" id="3.40.50.1820">
    <property type="entry name" value="alpha/beta hydrolase"/>
    <property type="match status" value="1"/>
</dbReference>
<dbReference type="PANTHER" id="PTHR48081:SF8">
    <property type="entry name" value="ALPHA_BETA HYDROLASE FOLD-3 DOMAIN-CONTAINING PROTEIN-RELATED"/>
    <property type="match status" value="1"/>
</dbReference>
<dbReference type="InterPro" id="IPR050300">
    <property type="entry name" value="GDXG_lipolytic_enzyme"/>
</dbReference>
<proteinExistence type="predicted"/>
<protein>
    <submittedName>
        <fullName evidence="5">Lipase/esterase family protein</fullName>
    </submittedName>
</protein>
<evidence type="ECO:0000313" key="6">
    <source>
        <dbReference type="Proteomes" id="UP000700596"/>
    </source>
</evidence>
<dbReference type="EMBL" id="JAGMWT010000016">
    <property type="protein sequence ID" value="KAH7115310.1"/>
    <property type="molecule type" value="Genomic_DNA"/>
</dbReference>
<keyword evidence="6" id="KW-1185">Reference proteome</keyword>
<organism evidence="5 6">
    <name type="scientific">Dendryphion nanum</name>
    <dbReference type="NCBI Taxonomy" id="256645"/>
    <lineage>
        <taxon>Eukaryota</taxon>
        <taxon>Fungi</taxon>
        <taxon>Dikarya</taxon>
        <taxon>Ascomycota</taxon>
        <taxon>Pezizomycotina</taxon>
        <taxon>Dothideomycetes</taxon>
        <taxon>Pleosporomycetidae</taxon>
        <taxon>Pleosporales</taxon>
        <taxon>Torulaceae</taxon>
        <taxon>Dendryphion</taxon>
    </lineage>
</organism>
<feature type="transmembrane region" description="Helical" evidence="3">
    <location>
        <begin position="37"/>
        <end position="56"/>
    </location>
</feature>
<keyword evidence="3" id="KW-0472">Membrane</keyword>